<feature type="compositionally biased region" description="Basic and acidic residues" evidence="1">
    <location>
        <begin position="183"/>
        <end position="199"/>
    </location>
</feature>
<dbReference type="Gene3D" id="3.30.530.20">
    <property type="match status" value="1"/>
</dbReference>
<dbReference type="EMBL" id="JABVED010000002">
    <property type="protein sequence ID" value="MBC6446549.1"/>
    <property type="molecule type" value="Genomic_DNA"/>
</dbReference>
<dbReference type="PANTHER" id="PTHR38588:SF1">
    <property type="entry name" value="BLL0334 PROTEIN"/>
    <property type="match status" value="1"/>
</dbReference>
<proteinExistence type="predicted"/>
<evidence type="ECO:0000313" key="3">
    <source>
        <dbReference type="EMBL" id="MBC6446549.1"/>
    </source>
</evidence>
<gene>
    <name evidence="3" type="ORF">GPZ80_05085</name>
</gene>
<dbReference type="InterPro" id="IPR023393">
    <property type="entry name" value="START-like_dom_sf"/>
</dbReference>
<dbReference type="PANTHER" id="PTHR38588">
    <property type="entry name" value="BLL0334 PROTEIN"/>
    <property type="match status" value="1"/>
</dbReference>
<keyword evidence="2" id="KW-0472">Membrane</keyword>
<keyword evidence="4" id="KW-1185">Reference proteome</keyword>
<dbReference type="CDD" id="cd07823">
    <property type="entry name" value="SRPBCC_5"/>
    <property type="match status" value="1"/>
</dbReference>
<evidence type="ECO:0000313" key="4">
    <source>
        <dbReference type="Proteomes" id="UP000734823"/>
    </source>
</evidence>
<feature type="region of interest" description="Disordered" evidence="1">
    <location>
        <begin position="161"/>
        <end position="214"/>
    </location>
</feature>
<comment type="caution">
    <text evidence="3">The sequence shown here is derived from an EMBL/GenBank/DDBJ whole genome shotgun (WGS) entry which is preliminary data.</text>
</comment>
<name>A0ABR7L1I9_9PSEU</name>
<sequence length="258" mass="26900">MQLDHRFTVPADIGTVWAALMDPERVAPCLPGATLTEYSGTTFAGTVKVKVGPISLLYKGSGEFVETDEDAHRATIKASGKDSRGNGTATATVTVTLVENGVKTDGEVRTDLAITGKPAQFGRGLISEVGAKILTTFADCLAKKLGPDTDAAVDTTVAASTARLSPPGGDPPSASMGSADSPGHGDPEPASIKTDERQAVPEIPTQPTPSRVLRSVPEFEAEPIDLMEIAGHSLKKRLLPAVVAAVVVVLVVILRRRQ</sequence>
<keyword evidence="2" id="KW-0812">Transmembrane</keyword>
<dbReference type="Proteomes" id="UP000734823">
    <property type="component" value="Unassembled WGS sequence"/>
</dbReference>
<feature type="transmembrane region" description="Helical" evidence="2">
    <location>
        <begin position="238"/>
        <end position="254"/>
    </location>
</feature>
<reference evidence="3 4" key="1">
    <citation type="submission" date="2020-06" db="EMBL/GenBank/DDBJ databases">
        <title>Actinokineospora xiongansis sp. nov., isolated from soil of Baiyangdian.</title>
        <authorList>
            <person name="Zhang X."/>
        </authorList>
    </citation>
    <scope>NUCLEOTIDE SEQUENCE [LARGE SCALE GENOMIC DNA]</scope>
    <source>
        <strain evidence="3 4">HBU206404</strain>
    </source>
</reference>
<accession>A0ABR7L1I9</accession>
<evidence type="ECO:0000256" key="2">
    <source>
        <dbReference type="SAM" id="Phobius"/>
    </source>
</evidence>
<keyword evidence="2" id="KW-1133">Transmembrane helix</keyword>
<dbReference type="SUPFAM" id="SSF55961">
    <property type="entry name" value="Bet v1-like"/>
    <property type="match status" value="1"/>
</dbReference>
<dbReference type="InterPro" id="IPR010419">
    <property type="entry name" value="CO_DH_gsu"/>
</dbReference>
<evidence type="ECO:0000256" key="1">
    <source>
        <dbReference type="SAM" id="MobiDB-lite"/>
    </source>
</evidence>
<dbReference type="RefSeq" id="WP_187218568.1">
    <property type="nucleotide sequence ID" value="NZ_JABVED010000002.1"/>
</dbReference>
<protein>
    <submittedName>
        <fullName evidence="3">SRPBCC family protein</fullName>
    </submittedName>
</protein>
<dbReference type="Pfam" id="PF06240">
    <property type="entry name" value="COXG"/>
    <property type="match status" value="1"/>
</dbReference>
<organism evidence="3 4">
    <name type="scientific">Actinokineospora xionganensis</name>
    <dbReference type="NCBI Taxonomy" id="2684470"/>
    <lineage>
        <taxon>Bacteria</taxon>
        <taxon>Bacillati</taxon>
        <taxon>Actinomycetota</taxon>
        <taxon>Actinomycetes</taxon>
        <taxon>Pseudonocardiales</taxon>
        <taxon>Pseudonocardiaceae</taxon>
        <taxon>Actinokineospora</taxon>
    </lineage>
</organism>